<dbReference type="Pfam" id="PF13353">
    <property type="entry name" value="Fer4_12"/>
    <property type="match status" value="1"/>
</dbReference>
<dbReference type="SFLD" id="SFLDG01067">
    <property type="entry name" value="SPASM/twitch_domain_containing"/>
    <property type="match status" value="1"/>
</dbReference>
<dbReference type="GO" id="GO:0051536">
    <property type="term" value="F:iron-sulfur cluster binding"/>
    <property type="evidence" value="ECO:0007669"/>
    <property type="project" value="UniProtKB-KW"/>
</dbReference>
<evidence type="ECO:0000259" key="5">
    <source>
        <dbReference type="PROSITE" id="PS51918"/>
    </source>
</evidence>
<dbReference type="EMBL" id="JABAFG010000015">
    <property type="protein sequence ID" value="NME28834.1"/>
    <property type="molecule type" value="Genomic_DNA"/>
</dbReference>
<evidence type="ECO:0000313" key="6">
    <source>
        <dbReference type="EMBL" id="NME28834.1"/>
    </source>
</evidence>
<keyword evidence="4" id="KW-0411">Iron-sulfur</keyword>
<dbReference type="Gene3D" id="3.20.20.70">
    <property type="entry name" value="Aldolase class I"/>
    <property type="match status" value="1"/>
</dbReference>
<dbReference type="PROSITE" id="PS51918">
    <property type="entry name" value="RADICAL_SAM"/>
    <property type="match status" value="1"/>
</dbReference>
<dbReference type="SUPFAM" id="SSF102114">
    <property type="entry name" value="Radical SAM enzymes"/>
    <property type="match status" value="1"/>
</dbReference>
<dbReference type="InterPro" id="IPR058240">
    <property type="entry name" value="rSAM_sf"/>
</dbReference>
<gene>
    <name evidence="6" type="ORF">HF872_09415</name>
</gene>
<protein>
    <submittedName>
        <fullName evidence="6">Radical SAM protein</fullName>
    </submittedName>
</protein>
<reference evidence="6 7" key="1">
    <citation type="submission" date="2020-04" db="EMBL/GenBank/DDBJ databases">
        <authorList>
            <person name="Hitch T.C.A."/>
            <person name="Wylensek D."/>
            <person name="Clavel T."/>
        </authorList>
    </citation>
    <scope>NUCLEOTIDE SEQUENCE [LARGE SCALE GENOMIC DNA]</scope>
    <source>
        <strain evidence="6 7">Oil-RF-744-FAT-WT-6-1</strain>
    </source>
</reference>
<name>A0A848BX62_9FIRM</name>
<feature type="domain" description="Radical SAM core" evidence="5">
    <location>
        <begin position="5"/>
        <end position="216"/>
    </location>
</feature>
<evidence type="ECO:0000256" key="2">
    <source>
        <dbReference type="ARBA" id="ARBA00022723"/>
    </source>
</evidence>
<evidence type="ECO:0000256" key="3">
    <source>
        <dbReference type="ARBA" id="ARBA00023004"/>
    </source>
</evidence>
<dbReference type="InterPro" id="IPR007197">
    <property type="entry name" value="rSAM"/>
</dbReference>
<proteinExistence type="predicted"/>
<dbReference type="UniPathway" id="UPA00782"/>
<dbReference type="RefSeq" id="WP_170087803.1">
    <property type="nucleotide sequence ID" value="NZ_JABAFG010000015.1"/>
</dbReference>
<evidence type="ECO:0000313" key="7">
    <source>
        <dbReference type="Proteomes" id="UP000591071"/>
    </source>
</evidence>
<dbReference type="SFLD" id="SFLDS00029">
    <property type="entry name" value="Radical_SAM"/>
    <property type="match status" value="1"/>
</dbReference>
<dbReference type="CDD" id="cd01335">
    <property type="entry name" value="Radical_SAM"/>
    <property type="match status" value="1"/>
</dbReference>
<keyword evidence="3" id="KW-0408">Iron</keyword>
<dbReference type="GO" id="GO:0003824">
    <property type="term" value="F:catalytic activity"/>
    <property type="evidence" value="ECO:0007669"/>
    <property type="project" value="InterPro"/>
</dbReference>
<dbReference type="Proteomes" id="UP000591071">
    <property type="component" value="Unassembled WGS sequence"/>
</dbReference>
<keyword evidence="2" id="KW-0479">Metal-binding</keyword>
<accession>A0A848BX62</accession>
<dbReference type="InterPro" id="IPR013785">
    <property type="entry name" value="Aldolase_TIM"/>
</dbReference>
<dbReference type="PANTHER" id="PTHR11228:SF7">
    <property type="entry name" value="PQQA PEPTIDE CYCLASE"/>
    <property type="match status" value="1"/>
</dbReference>
<dbReference type="PANTHER" id="PTHR11228">
    <property type="entry name" value="RADICAL SAM DOMAIN PROTEIN"/>
    <property type="match status" value="1"/>
</dbReference>
<dbReference type="GO" id="GO:0046872">
    <property type="term" value="F:metal ion binding"/>
    <property type="evidence" value="ECO:0007669"/>
    <property type="project" value="UniProtKB-KW"/>
</dbReference>
<sequence length="337" mass="39033">MSKINFGNIYKQLVIFVTMDCNLHCEYCFEKGRHRREYIRQSVIEDIKQQIQKSGSMLCDGIEFMGGEPMLAQDTIIDLIKTFKDSLSYVIMTNGTIPFDHFIEETKAYAENILFNVSYDFSSNGMRHNGLTKEKLQGLINKLNRYGYTFSFASVYTPQFANHVTQNILALHHDFTGAQLSICRLEQMGQFTDEYVKPMISNLPKLVLTDLYCSYRYGVMARPPENIHLPPGKEGLYRRSYLCDVANANMTVVGVDGRLYACQVQAAAGINPYADTIKGWRMKPQFYDRLEYNKGYTDCLTRHDTNQQWEKAVEENRQLWQTVHDKLQRLKEAQDAY</sequence>
<dbReference type="AlphaFoldDB" id="A0A848BX62"/>
<dbReference type="InterPro" id="IPR050377">
    <property type="entry name" value="Radical_SAM_PqqE_MftC-like"/>
</dbReference>
<keyword evidence="1" id="KW-0949">S-adenosyl-L-methionine</keyword>
<evidence type="ECO:0000256" key="1">
    <source>
        <dbReference type="ARBA" id="ARBA00022691"/>
    </source>
</evidence>
<comment type="caution">
    <text evidence="6">The sequence shown here is derived from an EMBL/GenBank/DDBJ whole genome shotgun (WGS) entry which is preliminary data.</text>
</comment>
<organism evidence="6 7">
    <name type="scientific">Megasphaera hexanoica</name>
    <dbReference type="NCBI Taxonomy" id="1675036"/>
    <lineage>
        <taxon>Bacteria</taxon>
        <taxon>Bacillati</taxon>
        <taxon>Bacillota</taxon>
        <taxon>Negativicutes</taxon>
        <taxon>Veillonellales</taxon>
        <taxon>Veillonellaceae</taxon>
        <taxon>Megasphaera</taxon>
    </lineage>
</organism>
<evidence type="ECO:0000256" key="4">
    <source>
        <dbReference type="ARBA" id="ARBA00023014"/>
    </source>
</evidence>